<reference evidence="2" key="1">
    <citation type="submission" date="2023-06" db="EMBL/GenBank/DDBJ databases">
        <title>Genome-scale phylogeny and comparative genomics of the fungal order Sordariales.</title>
        <authorList>
            <consortium name="Lawrence Berkeley National Laboratory"/>
            <person name="Hensen N."/>
            <person name="Bonometti L."/>
            <person name="Westerberg I."/>
            <person name="Brannstrom I.O."/>
            <person name="Guillou S."/>
            <person name="Cros-Aarteil S."/>
            <person name="Calhoun S."/>
            <person name="Haridas S."/>
            <person name="Kuo A."/>
            <person name="Mondo S."/>
            <person name="Pangilinan J."/>
            <person name="Riley R."/>
            <person name="Labutti K."/>
            <person name="Andreopoulos B."/>
            <person name="Lipzen A."/>
            <person name="Chen C."/>
            <person name="Yanf M."/>
            <person name="Daum C."/>
            <person name="Ng V."/>
            <person name="Clum A."/>
            <person name="Steindorff A."/>
            <person name="Ohm R."/>
            <person name="Martin F."/>
            <person name="Silar P."/>
            <person name="Natvig D."/>
            <person name="Lalanne C."/>
            <person name="Gautier V."/>
            <person name="Ament-Velasquez S.L."/>
            <person name="Kruys A."/>
            <person name="Hutchinson M.I."/>
            <person name="Powell A.J."/>
            <person name="Barry K."/>
            <person name="Miller A.N."/>
            <person name="Grigoriev I.V."/>
            <person name="Debuchy R."/>
            <person name="Gladieux P."/>
            <person name="Thoren M.H."/>
            <person name="Johannesson H."/>
        </authorList>
    </citation>
    <scope>NUCLEOTIDE SEQUENCE</scope>
    <source>
        <strain evidence="2">8032-3</strain>
    </source>
</reference>
<dbReference type="Proteomes" id="UP001244011">
    <property type="component" value="Unassembled WGS sequence"/>
</dbReference>
<evidence type="ECO:0000313" key="3">
    <source>
        <dbReference type="Proteomes" id="UP001244011"/>
    </source>
</evidence>
<comment type="caution">
    <text evidence="2">The sequence shown here is derived from an EMBL/GenBank/DDBJ whole genome shotgun (WGS) entry which is preliminary data.</text>
</comment>
<protein>
    <submittedName>
        <fullName evidence="2">Uncharacterized protein</fullName>
    </submittedName>
</protein>
<accession>A0AAJ0FM19</accession>
<dbReference type="EMBL" id="MU839007">
    <property type="protein sequence ID" value="KAK1767908.1"/>
    <property type="molecule type" value="Genomic_DNA"/>
</dbReference>
<organism evidence="2 3">
    <name type="scientific">Phialemonium atrogriseum</name>
    <dbReference type="NCBI Taxonomy" id="1093897"/>
    <lineage>
        <taxon>Eukaryota</taxon>
        <taxon>Fungi</taxon>
        <taxon>Dikarya</taxon>
        <taxon>Ascomycota</taxon>
        <taxon>Pezizomycotina</taxon>
        <taxon>Sordariomycetes</taxon>
        <taxon>Sordariomycetidae</taxon>
        <taxon>Cephalothecales</taxon>
        <taxon>Cephalothecaceae</taxon>
        <taxon>Phialemonium</taxon>
    </lineage>
</organism>
<evidence type="ECO:0000313" key="2">
    <source>
        <dbReference type="EMBL" id="KAK1767908.1"/>
    </source>
</evidence>
<sequence>MDRGQFETMLSDDEIALPARSFHAMDDTTFSAGASMAALGAPGTAQAMALLSSRLGLDLAVFQAAALHQMRQMRHMAPAFPGLGPGPSFATVPSLPMPGLGGFTATAAPQGQFGQGQQQQPLDTVLGAMASLQQQRDLGNVTDEEVAARNRDYLAALRTASSPQSRLPYPAAPTLIAPTAFPSSSALPSPPVVWWPPAAAPPPPPSRTDLFGSGPWPPAATPRDPIALFRDDDTHHHLSGFDVLPAWSALPEDQKEAYRARSETLRREAWAEHETAVAEGTSPFALPGREQRQPRPGNLAGLESGGERFPGVPGMPTIITGLKVFRDELGAGMEFQEVLRGWDALTEGQREAYEARANAANAAARAAYRQGRNL</sequence>
<gene>
    <name evidence="2" type="ORF">QBC33DRAFT_537703</name>
</gene>
<keyword evidence="3" id="KW-1185">Reference proteome</keyword>
<name>A0AAJ0FM19_9PEZI</name>
<evidence type="ECO:0000256" key="1">
    <source>
        <dbReference type="SAM" id="MobiDB-lite"/>
    </source>
</evidence>
<dbReference type="AlphaFoldDB" id="A0AAJ0FM19"/>
<dbReference type="GeneID" id="85311002"/>
<proteinExistence type="predicted"/>
<feature type="region of interest" description="Disordered" evidence="1">
    <location>
        <begin position="276"/>
        <end position="313"/>
    </location>
</feature>
<dbReference type="RefSeq" id="XP_060284121.1">
    <property type="nucleotide sequence ID" value="XM_060427815.1"/>
</dbReference>